<evidence type="ECO:0000313" key="2">
    <source>
        <dbReference type="EMBL" id="PWU86053.1"/>
    </source>
</evidence>
<evidence type="ECO:0000313" key="3">
    <source>
        <dbReference type="Proteomes" id="UP000246121"/>
    </source>
</evidence>
<sequence length="929" mass="104307">MDFVFPEFVRASNDIAPPAPPQKSLWQLVMESGPNDIISERDLPRRAAANYARDYGSGIDAHHGMSGMDGDTAAAGVTGLNASTNHAAVGLTSRTSWTPAPYMIQHLMSSGFVSQFAMMHGVECSARLPPPPCLRLQDLQLPPLVLSRLRRQLFLTRGKKTLNLDTPQDTLRPKLRGLQEIVFGTEAVPSSRAGTDGGGREEEEKDDRQDIDGDEDDPREVLETMSALQQFAVTSMLLGHHTLSVGPRGTGKKTAGLLATGALTLARGIQRQEEKAIGGEKKNNPSNDGGAGDEAKVEMKHEPADAYKLHPAAPRAMILVSSFHEVQWCNRWLQDVFTAGAFMPMTFRRGTAELTPLPVLYESSCDWGGKLPPETEARPPPSPLHPPIPPPVALLPLPPSEESHHRQHFSHEERQEERSLHKRVRDHSRGRHHRHRHSHSPAAKERAWSRRRRHRSSSRHYSRERRHRRGRSHDRRRDKKRWGSRRQHRHRSGDVSSSRSSRHDKKRIRRESSRPRYHHRHDDRHGEDWMQKLSDRKSPVEKGDRVSLECAAVTAAPPPAAAHDTSMATGFCEEIPQFLQQHLPILIGTHQSLVEALQTVRGQAEILPLECVRIVCISDADRMAQPNSQMAVPTSWWISLSNAVDVECQYIVSASRMYDEVDGWLQETLLQETPDVVNRYRQRDDTVWDGVQHIIEEVLVDEAEEYGAQQMFERVEAAKVRRLLRIVKQHFCSSHVNSGGHSEVAGSRHHTDGSAASNSATPLTSSVGRMVVVVSSRKEQESVFPQLLTGLRESDARVHCTCQMADFQRGEADVLVTYDWMLCVASDDGGMKNRPVEFVVNFGFPRALMAPGKEESLLECLVIRTRTLLHHTAARDTVDEKDDESFFFEGRDAPVVRTQPTVLTLLTERQIHGRFGRLLTSRAQAMSSM</sequence>
<dbReference type="VEuPathDB" id="TriTrypDB:Tc_MARK_8866"/>
<dbReference type="VEuPathDB" id="TriTrypDB:C4B63_134g63"/>
<feature type="compositionally biased region" description="Pro residues" evidence="1">
    <location>
        <begin position="378"/>
        <end position="399"/>
    </location>
</feature>
<dbReference type="VEuPathDB" id="TriTrypDB:TcCL_ESM10400"/>
<feature type="compositionally biased region" description="Basic residues" evidence="1">
    <location>
        <begin position="420"/>
        <end position="439"/>
    </location>
</feature>
<dbReference type="VEuPathDB" id="TriTrypDB:TcBrA4_0007190"/>
<dbReference type="VEuPathDB" id="TriTrypDB:TCSYLVIO_001186"/>
<dbReference type="VEuPathDB" id="TriTrypDB:TcCLB.507091.20"/>
<dbReference type="VEuPathDB" id="TriTrypDB:ECC02_000698"/>
<protein>
    <submittedName>
        <fullName evidence="2">Uncharacterized protein</fullName>
    </submittedName>
</protein>
<feature type="compositionally biased region" description="Basic residues" evidence="1">
    <location>
        <begin position="449"/>
        <end position="491"/>
    </location>
</feature>
<feature type="compositionally biased region" description="Basic and acidic residues" evidence="1">
    <location>
        <begin position="198"/>
        <end position="211"/>
    </location>
</feature>
<feature type="compositionally biased region" description="Basic and acidic residues" evidence="1">
    <location>
        <begin position="274"/>
        <end position="283"/>
    </location>
</feature>
<gene>
    <name evidence="2" type="ORF">C4B63_134g63</name>
</gene>
<feature type="region of interest" description="Disordered" evidence="1">
    <location>
        <begin position="736"/>
        <end position="762"/>
    </location>
</feature>
<dbReference type="VEuPathDB" id="TriTrypDB:TCDM_09798"/>
<dbReference type="VEuPathDB" id="TriTrypDB:TcBrA4_0007180"/>
<feature type="region of interest" description="Disordered" evidence="1">
    <location>
        <begin position="370"/>
        <end position="543"/>
    </location>
</feature>
<name>A0A2V2UUX6_TRYCR</name>
<dbReference type="VEuPathDB" id="TriTrypDB:TcBrA4_0007170"/>
<dbReference type="AlphaFoldDB" id="A0A2V2UUX6"/>
<feature type="compositionally biased region" description="Basic and acidic residues" evidence="1">
    <location>
        <begin position="401"/>
        <end position="419"/>
    </location>
</feature>
<evidence type="ECO:0000256" key="1">
    <source>
        <dbReference type="SAM" id="MobiDB-lite"/>
    </source>
</evidence>
<dbReference type="Proteomes" id="UP000246121">
    <property type="component" value="Unassembled WGS sequence"/>
</dbReference>
<reference evidence="2 3" key="1">
    <citation type="journal article" date="2018" name="Microb. Genom.">
        <title>Expanding an expanded genome: long-read sequencing of Trypanosoma cruzi.</title>
        <authorList>
            <person name="Berna L."/>
            <person name="Rodriguez M."/>
            <person name="Chiribao M.L."/>
            <person name="Parodi-Talice A."/>
            <person name="Pita S."/>
            <person name="Rijo G."/>
            <person name="Alvarez-Valin F."/>
            <person name="Robello C."/>
        </authorList>
    </citation>
    <scope>NUCLEOTIDE SEQUENCE [LARGE SCALE GENOMIC DNA]</scope>
    <source>
        <strain evidence="2 3">Dm28c</strain>
    </source>
</reference>
<dbReference type="VEuPathDB" id="TriTrypDB:TcCL_NonESM06978"/>
<feature type="compositionally biased region" description="Basic residues" evidence="1">
    <location>
        <begin position="500"/>
        <end position="522"/>
    </location>
</feature>
<feature type="region of interest" description="Disordered" evidence="1">
    <location>
        <begin position="274"/>
        <end position="296"/>
    </location>
</feature>
<organism evidence="2 3">
    <name type="scientific">Trypanosoma cruzi</name>
    <dbReference type="NCBI Taxonomy" id="5693"/>
    <lineage>
        <taxon>Eukaryota</taxon>
        <taxon>Discoba</taxon>
        <taxon>Euglenozoa</taxon>
        <taxon>Kinetoplastea</taxon>
        <taxon>Metakinetoplastina</taxon>
        <taxon>Trypanosomatida</taxon>
        <taxon>Trypanosomatidae</taxon>
        <taxon>Trypanosoma</taxon>
        <taxon>Schizotrypanum</taxon>
    </lineage>
</organism>
<proteinExistence type="predicted"/>
<dbReference type="VEuPathDB" id="TriTrypDB:C3747_145g115"/>
<dbReference type="VEuPathDB" id="TriTrypDB:TcCLB.511925.10"/>
<dbReference type="VEuPathDB" id="TriTrypDB:C3747_6g651"/>
<dbReference type="VEuPathDB" id="TriTrypDB:TcG_08238"/>
<dbReference type="VEuPathDB" id="TriTrypDB:ECC02_003392"/>
<accession>A0A2V2UUX6</accession>
<dbReference type="VEuPathDB" id="TriTrypDB:TcYC6_0054520"/>
<feature type="compositionally biased region" description="Basic and acidic residues" evidence="1">
    <location>
        <begin position="523"/>
        <end position="543"/>
    </location>
</feature>
<dbReference type="EMBL" id="PRFA01000134">
    <property type="protein sequence ID" value="PWU86053.1"/>
    <property type="molecule type" value="Genomic_DNA"/>
</dbReference>
<comment type="caution">
    <text evidence="2">The sequence shown here is derived from an EMBL/GenBank/DDBJ whole genome shotgun (WGS) entry which is preliminary data.</text>
</comment>
<feature type="region of interest" description="Disordered" evidence="1">
    <location>
        <begin position="186"/>
        <end position="217"/>
    </location>
</feature>
<dbReference type="VEuPathDB" id="TriTrypDB:BCY84_22791"/>